<dbReference type="Pfam" id="PF02698">
    <property type="entry name" value="DUF218"/>
    <property type="match status" value="1"/>
</dbReference>
<dbReference type="PANTHER" id="PTHR30336:SF20">
    <property type="entry name" value="DUF218 DOMAIN-CONTAINING PROTEIN"/>
    <property type="match status" value="1"/>
</dbReference>
<dbReference type="PANTHER" id="PTHR30336">
    <property type="entry name" value="INNER MEMBRANE PROTEIN, PROBABLE PERMEASE"/>
    <property type="match status" value="1"/>
</dbReference>
<reference evidence="2" key="3">
    <citation type="submission" date="2020-02" db="EMBL/GenBank/DDBJ databases">
        <authorList>
            <person name="Sarangi A.N."/>
            <person name="Ghosh S."/>
            <person name="Mukherjee M."/>
            <person name="Tripathy S."/>
        </authorList>
    </citation>
    <scope>NUCLEOTIDE SEQUENCE</scope>
    <source>
        <strain evidence="2">BDU141951</strain>
    </source>
</reference>
<dbReference type="InterPro" id="IPR014729">
    <property type="entry name" value="Rossmann-like_a/b/a_fold"/>
</dbReference>
<proteinExistence type="predicted"/>
<sequence length="190" mass="21227">MGRRSRFNRGWRPWVLLPVLPMVLLGQSHIKANLREPEAILVLGGAAEREHFAAELAMQHPDLEVWVSSGTNPEYAQWLFQEANIPPDRVHLDYRAVDTVTNFTTLVTDLKAEGVESVYLVTSDYHMRRASIIAQVVLGRYDITFKPVPVPSDHGSAEPLLRGLRDGARAVLWVFTGQTGSSLGQRLSKS</sequence>
<dbReference type="GO" id="GO:0005886">
    <property type="term" value="C:plasma membrane"/>
    <property type="evidence" value="ECO:0007669"/>
    <property type="project" value="TreeGrafter"/>
</dbReference>
<organism evidence="2">
    <name type="scientific">Lyngbya confervoides BDU141951</name>
    <dbReference type="NCBI Taxonomy" id="1574623"/>
    <lineage>
        <taxon>Bacteria</taxon>
        <taxon>Bacillati</taxon>
        <taxon>Cyanobacteriota</taxon>
        <taxon>Cyanophyceae</taxon>
        <taxon>Oscillatoriophycideae</taxon>
        <taxon>Oscillatoriales</taxon>
        <taxon>Microcoleaceae</taxon>
        <taxon>Lyngbya</taxon>
    </lineage>
</organism>
<dbReference type="EMBL" id="JTHE02000003">
    <property type="protein sequence ID" value="NEV67649.1"/>
    <property type="molecule type" value="Genomic_DNA"/>
</dbReference>
<dbReference type="InterPro" id="IPR051599">
    <property type="entry name" value="Cell_Envelope_Assoc"/>
</dbReference>
<accession>A0A0C1Y5U7</accession>
<protein>
    <submittedName>
        <fullName evidence="2">YdcF family protein</fullName>
    </submittedName>
</protein>
<evidence type="ECO:0000313" key="2">
    <source>
        <dbReference type="EMBL" id="NEV67649.1"/>
    </source>
</evidence>
<comment type="caution">
    <text evidence="2">The sequence shown here is derived from an EMBL/GenBank/DDBJ whole genome shotgun (WGS) entry which is preliminary data.</text>
</comment>
<reference evidence="2" key="1">
    <citation type="submission" date="2014-11" db="EMBL/GenBank/DDBJ databases">
        <authorList>
            <person name="Malar M.C."/>
            <person name="Sen D."/>
            <person name="Tripathy S."/>
        </authorList>
    </citation>
    <scope>NUCLEOTIDE SEQUENCE</scope>
    <source>
        <strain evidence="2">BDU141951</strain>
    </source>
</reference>
<reference evidence="2" key="2">
    <citation type="journal article" date="2015" name="Genome Announc.">
        <title>Draft Genome Sequence of Filamentous Marine Cyanobacterium Lyngbya confervoides Strain BDU141951.</title>
        <authorList>
            <person name="Chandrababunaidu M.M."/>
            <person name="Sen D."/>
            <person name="Tripathy S."/>
        </authorList>
    </citation>
    <scope>NUCLEOTIDE SEQUENCE</scope>
    <source>
        <strain evidence="2">BDU141951</strain>
    </source>
</reference>
<dbReference type="CDD" id="cd06259">
    <property type="entry name" value="YdcF-like"/>
    <property type="match status" value="1"/>
</dbReference>
<dbReference type="AlphaFoldDB" id="A0A0C1Y5U7"/>
<gene>
    <name evidence="2" type="ORF">QQ91_011015</name>
</gene>
<dbReference type="Gene3D" id="3.40.50.620">
    <property type="entry name" value="HUPs"/>
    <property type="match status" value="1"/>
</dbReference>
<evidence type="ECO:0000259" key="1">
    <source>
        <dbReference type="Pfam" id="PF02698"/>
    </source>
</evidence>
<name>A0A0C1Y5U7_9CYAN</name>
<dbReference type="InterPro" id="IPR003848">
    <property type="entry name" value="DUF218"/>
</dbReference>
<feature type="domain" description="DUF218" evidence="1">
    <location>
        <begin position="38"/>
        <end position="156"/>
    </location>
</feature>